<proteinExistence type="predicted"/>
<dbReference type="AlphaFoldDB" id="A0A4C1UCF2"/>
<dbReference type="Proteomes" id="UP000299102">
    <property type="component" value="Unassembled WGS sequence"/>
</dbReference>
<keyword evidence="2" id="KW-1185">Reference proteome</keyword>
<accession>A0A4C1UCF2</accession>
<dbReference type="EMBL" id="BGZK01000157">
    <property type="protein sequence ID" value="GBP24121.1"/>
    <property type="molecule type" value="Genomic_DNA"/>
</dbReference>
<name>A0A4C1UCF2_EUMVA</name>
<comment type="caution">
    <text evidence="1">The sequence shown here is derived from an EMBL/GenBank/DDBJ whole genome shotgun (WGS) entry which is preliminary data.</text>
</comment>
<gene>
    <name evidence="1" type="ORF">EVAR_27346_1</name>
</gene>
<evidence type="ECO:0000313" key="1">
    <source>
        <dbReference type="EMBL" id="GBP24121.1"/>
    </source>
</evidence>
<reference evidence="1 2" key="1">
    <citation type="journal article" date="2019" name="Commun. Biol.">
        <title>The bagworm genome reveals a unique fibroin gene that provides high tensile strength.</title>
        <authorList>
            <person name="Kono N."/>
            <person name="Nakamura H."/>
            <person name="Ohtoshi R."/>
            <person name="Tomita M."/>
            <person name="Numata K."/>
            <person name="Arakawa K."/>
        </authorList>
    </citation>
    <scope>NUCLEOTIDE SEQUENCE [LARGE SCALE GENOMIC DNA]</scope>
</reference>
<organism evidence="1 2">
    <name type="scientific">Eumeta variegata</name>
    <name type="common">Bagworm moth</name>
    <name type="synonym">Eumeta japonica</name>
    <dbReference type="NCBI Taxonomy" id="151549"/>
    <lineage>
        <taxon>Eukaryota</taxon>
        <taxon>Metazoa</taxon>
        <taxon>Ecdysozoa</taxon>
        <taxon>Arthropoda</taxon>
        <taxon>Hexapoda</taxon>
        <taxon>Insecta</taxon>
        <taxon>Pterygota</taxon>
        <taxon>Neoptera</taxon>
        <taxon>Endopterygota</taxon>
        <taxon>Lepidoptera</taxon>
        <taxon>Glossata</taxon>
        <taxon>Ditrysia</taxon>
        <taxon>Tineoidea</taxon>
        <taxon>Psychidae</taxon>
        <taxon>Oiketicinae</taxon>
        <taxon>Eumeta</taxon>
    </lineage>
</organism>
<evidence type="ECO:0000313" key="2">
    <source>
        <dbReference type="Proteomes" id="UP000299102"/>
    </source>
</evidence>
<sequence length="96" mass="11082">MGAFRTIVYQFAKHFKERRQEPPRHIHLLTPARQHILVQGIAGRCFLAKILRAKAASGLECCALTNRRLRIQISDIHFCGDEEKDSRTTIDTCHRL</sequence>
<protein>
    <submittedName>
        <fullName evidence="1">Uncharacterized protein</fullName>
    </submittedName>
</protein>